<dbReference type="STRING" id="1233.SAMN05216387_1099"/>
<feature type="domain" description="Pirin N-terminal" evidence="3">
    <location>
        <begin position="43"/>
        <end position="128"/>
    </location>
</feature>
<protein>
    <submittedName>
        <fullName evidence="4">Redox-sensitive bicupin YhaK, pirin superfamily</fullName>
    </submittedName>
</protein>
<dbReference type="PANTHER" id="PTHR13903">
    <property type="entry name" value="PIRIN-RELATED"/>
    <property type="match status" value="1"/>
</dbReference>
<dbReference type="AlphaFoldDB" id="A0A1H7PGM1"/>
<keyword evidence="5" id="KW-1185">Reference proteome</keyword>
<dbReference type="EMBL" id="FOBH01000009">
    <property type="protein sequence ID" value="SEL34207.1"/>
    <property type="molecule type" value="Genomic_DNA"/>
</dbReference>
<dbReference type="PIRSF" id="PIRSF006232">
    <property type="entry name" value="Pirin"/>
    <property type="match status" value="1"/>
</dbReference>
<dbReference type="Pfam" id="PF02678">
    <property type="entry name" value="Pirin"/>
    <property type="match status" value="1"/>
</dbReference>
<dbReference type="InterPro" id="IPR003829">
    <property type="entry name" value="Pirin_N_dom"/>
</dbReference>
<evidence type="ECO:0000313" key="5">
    <source>
        <dbReference type="Proteomes" id="UP000198620"/>
    </source>
</evidence>
<proteinExistence type="inferred from homology"/>
<organism evidence="4 5">
    <name type="scientific">Nitrosovibrio tenuis</name>
    <dbReference type="NCBI Taxonomy" id="1233"/>
    <lineage>
        <taxon>Bacteria</taxon>
        <taxon>Pseudomonadati</taxon>
        <taxon>Pseudomonadota</taxon>
        <taxon>Betaproteobacteria</taxon>
        <taxon>Nitrosomonadales</taxon>
        <taxon>Nitrosomonadaceae</taxon>
        <taxon>Nitrosovibrio</taxon>
    </lineage>
</organism>
<dbReference type="Gene3D" id="2.60.120.10">
    <property type="entry name" value="Jelly Rolls"/>
    <property type="match status" value="1"/>
</dbReference>
<dbReference type="Proteomes" id="UP000198620">
    <property type="component" value="Unassembled WGS sequence"/>
</dbReference>
<evidence type="ECO:0000259" key="3">
    <source>
        <dbReference type="Pfam" id="PF02678"/>
    </source>
</evidence>
<evidence type="ECO:0000256" key="2">
    <source>
        <dbReference type="RuleBase" id="RU003457"/>
    </source>
</evidence>
<reference evidence="4 5" key="1">
    <citation type="submission" date="2016-10" db="EMBL/GenBank/DDBJ databases">
        <authorList>
            <person name="de Groot N.N."/>
        </authorList>
    </citation>
    <scope>NUCLEOTIDE SEQUENCE [LARGE SCALE GENOMIC DNA]</scope>
    <source>
        <strain evidence="4 5">Nv1</strain>
    </source>
</reference>
<accession>A0A1H7PGM1</accession>
<dbReference type="InterPro" id="IPR011051">
    <property type="entry name" value="RmlC_Cupin_sf"/>
</dbReference>
<dbReference type="InterPro" id="IPR014710">
    <property type="entry name" value="RmlC-like_jellyroll"/>
</dbReference>
<dbReference type="SUPFAM" id="SSF51182">
    <property type="entry name" value="RmlC-like cupins"/>
    <property type="match status" value="1"/>
</dbReference>
<dbReference type="PANTHER" id="PTHR13903:SF8">
    <property type="entry name" value="PIRIN"/>
    <property type="match status" value="1"/>
</dbReference>
<comment type="similarity">
    <text evidence="1 2">Belongs to the pirin family.</text>
</comment>
<dbReference type="InterPro" id="IPR012093">
    <property type="entry name" value="Pirin"/>
</dbReference>
<dbReference type="OrthoDB" id="321327at2"/>
<name>A0A1H7PGM1_9PROT</name>
<evidence type="ECO:0000313" key="4">
    <source>
        <dbReference type="EMBL" id="SEL34207.1"/>
    </source>
</evidence>
<gene>
    <name evidence="4" type="ORF">SAMN05216387_1099</name>
</gene>
<sequence>MNAIVEGTSFFNRNIVSKRRIRDRTQGSNHGGLTRLVSPSDLGNLIKPFVFLDYFDVARGGSPMNMHPHSGIATMTVPLSGKTEYHDSTGKQGILPAGGVEWMSAGGGVWHGGGIAGNERMKGYQLWVALPPEDENGPAYSRYLPPEQVPSSGPARIILGRYGQAESLIRTRTPMNYLHVSLKDGERWRYQPPAGHTVAWVATHRGKLRTANCTLQNEIAVFEESSQAIDFGGDGDTEFVLGSSIRHPHELALGYYSVHTSPAALARGEAEIRRIGRQIESENILNRKRHLRVPEDSA</sequence>
<evidence type="ECO:0000256" key="1">
    <source>
        <dbReference type="ARBA" id="ARBA00008416"/>
    </source>
</evidence>
<dbReference type="RefSeq" id="WP_090829034.1">
    <property type="nucleotide sequence ID" value="NZ_FOBH01000009.1"/>
</dbReference>